<dbReference type="Proteomes" id="UP001530377">
    <property type="component" value="Unassembled WGS sequence"/>
</dbReference>
<comment type="caution">
    <text evidence="3">The sequence shown here is derived from an EMBL/GenBank/DDBJ whole genome shotgun (WGS) entry which is preliminary data.</text>
</comment>
<evidence type="ECO:0000313" key="4">
    <source>
        <dbReference type="Proteomes" id="UP001530377"/>
    </source>
</evidence>
<evidence type="ECO:0000256" key="2">
    <source>
        <dbReference type="SAM" id="Phobius"/>
    </source>
</evidence>
<organism evidence="3 4">
    <name type="scientific">Cyclostephanos tholiformis</name>
    <dbReference type="NCBI Taxonomy" id="382380"/>
    <lineage>
        <taxon>Eukaryota</taxon>
        <taxon>Sar</taxon>
        <taxon>Stramenopiles</taxon>
        <taxon>Ochrophyta</taxon>
        <taxon>Bacillariophyta</taxon>
        <taxon>Coscinodiscophyceae</taxon>
        <taxon>Thalassiosirophycidae</taxon>
        <taxon>Stephanodiscales</taxon>
        <taxon>Stephanodiscaceae</taxon>
        <taxon>Cyclostephanos</taxon>
    </lineage>
</organism>
<accession>A0ABD3R5M2</accession>
<keyword evidence="2" id="KW-0472">Membrane</keyword>
<dbReference type="PANTHER" id="PTHR34801:SF6">
    <property type="entry name" value="SLL1620 PROTEIN"/>
    <property type="match status" value="1"/>
</dbReference>
<feature type="transmembrane region" description="Helical" evidence="2">
    <location>
        <begin position="87"/>
        <end position="107"/>
    </location>
</feature>
<dbReference type="PANTHER" id="PTHR34801">
    <property type="entry name" value="EXPRESSED PROTEIN"/>
    <property type="match status" value="1"/>
</dbReference>
<keyword evidence="2" id="KW-1133">Transmembrane helix</keyword>
<gene>
    <name evidence="3" type="ORF">ACHAXA_010770</name>
</gene>
<protein>
    <submittedName>
        <fullName evidence="3">Uncharacterized protein</fullName>
    </submittedName>
</protein>
<proteinExistence type="predicted"/>
<reference evidence="3 4" key="1">
    <citation type="submission" date="2024-10" db="EMBL/GenBank/DDBJ databases">
        <title>Updated reference genomes for cyclostephanoid diatoms.</title>
        <authorList>
            <person name="Roberts W.R."/>
            <person name="Alverson A.J."/>
        </authorList>
    </citation>
    <scope>NUCLEOTIDE SEQUENCE [LARGE SCALE GENOMIC DNA]</scope>
    <source>
        <strain evidence="3 4">AJA228-03</strain>
    </source>
</reference>
<evidence type="ECO:0000256" key="1">
    <source>
        <dbReference type="SAM" id="MobiDB-lite"/>
    </source>
</evidence>
<keyword evidence="2" id="KW-0812">Transmembrane</keyword>
<name>A0ABD3R5M2_9STRA</name>
<dbReference type="EMBL" id="JALLPB020000564">
    <property type="protein sequence ID" value="KAL3807968.1"/>
    <property type="molecule type" value="Genomic_DNA"/>
</dbReference>
<feature type="compositionally biased region" description="Basic and acidic residues" evidence="1">
    <location>
        <begin position="30"/>
        <end position="41"/>
    </location>
</feature>
<feature type="region of interest" description="Disordered" evidence="1">
    <location>
        <begin position="199"/>
        <end position="229"/>
    </location>
</feature>
<dbReference type="AlphaFoldDB" id="A0ABD3R5M2"/>
<feature type="compositionally biased region" description="Low complexity" evidence="1">
    <location>
        <begin position="202"/>
        <end position="216"/>
    </location>
</feature>
<feature type="region of interest" description="Disordered" evidence="1">
    <location>
        <begin position="396"/>
        <end position="416"/>
    </location>
</feature>
<sequence length="431" mass="46092">MSSSSYRSLGCDRDDRDGTSSRHSIYRLPRRPEARRSREEYSPTSSLPRYWRTIYIANARPRAATSSSCAGSSESTGRKTTTSRRSFLLSHVAIAAATFVIPPPIVIDPPLFTAIPSPPSVDITMPTPRRPWGRTRIATIRLAWGYGMACSPIVLTTGMARGRRGGGGGGGGDGAGCVSSQDDTPGIFAEPWDYSDDVALPSSSSSSTSSSSNAMGSEGGGGGDENVESSSYASRMDRLILALDVTSRERGDSVDVILREGRYLRSLVIDGNTGERSICEFYFTPDDTTVQFRLGATSTITNVASSSVPLSFGWRTSLFGGGGSMSNNERSERIRKALRYAKLPVLRNRKRTLFFVESDSLDGFGPGSAMLGPPEEISPGEMALVGTMRFGGGVGGFGGGGGGGRTRRTSRGSDDVDPKMRIDWVESFPFK</sequence>
<feature type="region of interest" description="Disordered" evidence="1">
    <location>
        <begin position="1"/>
        <end position="42"/>
    </location>
</feature>
<feature type="compositionally biased region" description="Basic and acidic residues" evidence="1">
    <location>
        <begin position="10"/>
        <end position="20"/>
    </location>
</feature>
<evidence type="ECO:0000313" key="3">
    <source>
        <dbReference type="EMBL" id="KAL3807968.1"/>
    </source>
</evidence>
<keyword evidence="4" id="KW-1185">Reference proteome</keyword>